<sequence>MSLFLLHKMLLWRADIYWMPISLVESIYKIFSKVLFIRLKKVLDEPVSTSQNAFVEGRHILDVTLVANEVRDSRRN</sequence>
<accession>A0A0V0HAI3</accession>
<proteinExistence type="predicted"/>
<dbReference type="EMBL" id="GEDG01023705">
    <property type="protein sequence ID" value="JAP16534.1"/>
    <property type="molecule type" value="Transcribed_RNA"/>
</dbReference>
<reference evidence="1" key="1">
    <citation type="submission" date="2015-12" db="EMBL/GenBank/DDBJ databases">
        <title>Gene expression during late stages of embryo sac development: a critical building block for successful pollen-pistil interactions.</title>
        <authorList>
            <person name="Liu Y."/>
            <person name="Joly V."/>
            <person name="Sabar M."/>
            <person name="Matton D.P."/>
        </authorList>
    </citation>
    <scope>NUCLEOTIDE SEQUENCE</scope>
</reference>
<protein>
    <submittedName>
        <fullName evidence="1">Putative ovule protein</fullName>
    </submittedName>
</protein>
<name>A0A0V0HAI3_SOLCH</name>
<evidence type="ECO:0000313" key="1">
    <source>
        <dbReference type="EMBL" id="JAP16534.1"/>
    </source>
</evidence>
<dbReference type="EMBL" id="GEDG01021235">
    <property type="protein sequence ID" value="JAP18473.1"/>
    <property type="molecule type" value="Transcribed_RNA"/>
</dbReference>
<dbReference type="AlphaFoldDB" id="A0A0V0HAI3"/>
<organism evidence="1">
    <name type="scientific">Solanum chacoense</name>
    <name type="common">Chaco potato</name>
    <dbReference type="NCBI Taxonomy" id="4108"/>
    <lineage>
        <taxon>Eukaryota</taxon>
        <taxon>Viridiplantae</taxon>
        <taxon>Streptophyta</taxon>
        <taxon>Embryophyta</taxon>
        <taxon>Tracheophyta</taxon>
        <taxon>Spermatophyta</taxon>
        <taxon>Magnoliopsida</taxon>
        <taxon>eudicotyledons</taxon>
        <taxon>Gunneridae</taxon>
        <taxon>Pentapetalae</taxon>
        <taxon>asterids</taxon>
        <taxon>lamiids</taxon>
        <taxon>Solanales</taxon>
        <taxon>Solanaceae</taxon>
        <taxon>Solanoideae</taxon>
        <taxon>Solaneae</taxon>
        <taxon>Solanum</taxon>
    </lineage>
</organism>